<sequence>MAKVFIAMTAIVFVGIVSALPAKAGEIKHEEYSTHQLAALTRLVERTEKSLELILHNATLDKDDRKFLESTLEDLQQTQRLWELDKCSSQSDQGSNAQS</sequence>
<comment type="caution">
    <text evidence="1">The sequence shown here is derived from an EMBL/GenBank/DDBJ whole genome shotgun (WGS) entry which is preliminary data.</text>
</comment>
<protein>
    <submittedName>
        <fullName evidence="1">Uncharacterized protein</fullName>
    </submittedName>
</protein>
<gene>
    <name evidence="1" type="ORF">E8Q35_12615</name>
</gene>
<dbReference type="EMBL" id="SSUX01000008">
    <property type="protein sequence ID" value="THJ45024.1"/>
    <property type="molecule type" value="Genomic_DNA"/>
</dbReference>
<dbReference type="Proteomes" id="UP000309618">
    <property type="component" value="Unassembled WGS sequence"/>
</dbReference>
<name>A0A4S5CGM5_AERVE</name>
<organism evidence="1 2">
    <name type="scientific">Aeromonas veronii</name>
    <dbReference type="NCBI Taxonomy" id="654"/>
    <lineage>
        <taxon>Bacteria</taxon>
        <taxon>Pseudomonadati</taxon>
        <taxon>Pseudomonadota</taxon>
        <taxon>Gammaproteobacteria</taxon>
        <taxon>Aeromonadales</taxon>
        <taxon>Aeromonadaceae</taxon>
        <taxon>Aeromonas</taxon>
    </lineage>
</organism>
<proteinExistence type="predicted"/>
<dbReference type="AlphaFoldDB" id="A0A4S5CGM5"/>
<accession>A0A4S5CGM5</accession>
<evidence type="ECO:0000313" key="1">
    <source>
        <dbReference type="EMBL" id="THJ45024.1"/>
    </source>
</evidence>
<dbReference type="RefSeq" id="WP_136501847.1">
    <property type="nucleotide sequence ID" value="NZ_SSUX01000008.1"/>
</dbReference>
<reference evidence="1 2" key="1">
    <citation type="submission" date="2019-04" db="EMBL/GenBank/DDBJ databases">
        <title>Comparative genomics of Aeromonas veronii strains pathogenic to fish.</title>
        <authorList>
            <person name="Cascarano M.C."/>
            <person name="Smyrli M."/>
            <person name="Katharios P."/>
        </authorList>
    </citation>
    <scope>NUCLEOTIDE SEQUENCE [LARGE SCALE GENOMIC DNA]</scope>
    <source>
        <strain evidence="1 2">XU1</strain>
    </source>
</reference>
<evidence type="ECO:0000313" key="2">
    <source>
        <dbReference type="Proteomes" id="UP000309618"/>
    </source>
</evidence>